<dbReference type="EMBL" id="CAJVPK010002078">
    <property type="protein sequence ID" value="CAG8605772.1"/>
    <property type="molecule type" value="Genomic_DNA"/>
</dbReference>
<sequence>MVKNTTSPIGNPATAPVLVQNVENIISEQNPVLAPEDNEPSDSEYDTAEKELDIYFEKIKNPYINRKSEVEKFNEGEGYYAEDKLLAFFESIEEKITDIYKKELTLKSELKIEDEILQESALNKPQLGLINLQNRDDIECFKWCINAYLTKEEVIKANRKSHHLNEIQRLRQNANIANFNNINFLATLHDIDKFKKINPNYAINIFRPVYRETFRKIIVDIDPLHILE</sequence>
<name>A0A9N9CN21_9GLOM</name>
<keyword evidence="2" id="KW-1185">Reference proteome</keyword>
<reference evidence="1" key="1">
    <citation type="submission" date="2021-06" db="EMBL/GenBank/DDBJ databases">
        <authorList>
            <person name="Kallberg Y."/>
            <person name="Tangrot J."/>
            <person name="Rosling A."/>
        </authorList>
    </citation>
    <scope>NUCLEOTIDE SEQUENCE</scope>
    <source>
        <strain evidence="1">AZ414A</strain>
    </source>
</reference>
<protein>
    <submittedName>
        <fullName evidence="1">2892_t:CDS:1</fullName>
    </submittedName>
</protein>
<evidence type="ECO:0000313" key="2">
    <source>
        <dbReference type="Proteomes" id="UP000789706"/>
    </source>
</evidence>
<organism evidence="1 2">
    <name type="scientific">Diversispora eburnea</name>
    <dbReference type="NCBI Taxonomy" id="1213867"/>
    <lineage>
        <taxon>Eukaryota</taxon>
        <taxon>Fungi</taxon>
        <taxon>Fungi incertae sedis</taxon>
        <taxon>Mucoromycota</taxon>
        <taxon>Glomeromycotina</taxon>
        <taxon>Glomeromycetes</taxon>
        <taxon>Diversisporales</taxon>
        <taxon>Diversisporaceae</taxon>
        <taxon>Diversispora</taxon>
    </lineage>
</organism>
<proteinExistence type="predicted"/>
<accession>A0A9N9CN21</accession>
<evidence type="ECO:0000313" key="1">
    <source>
        <dbReference type="EMBL" id="CAG8605772.1"/>
    </source>
</evidence>
<dbReference type="AlphaFoldDB" id="A0A9N9CN21"/>
<dbReference type="Proteomes" id="UP000789706">
    <property type="component" value="Unassembled WGS sequence"/>
</dbReference>
<gene>
    <name evidence="1" type="ORF">DEBURN_LOCUS9741</name>
</gene>
<comment type="caution">
    <text evidence="1">The sequence shown here is derived from an EMBL/GenBank/DDBJ whole genome shotgun (WGS) entry which is preliminary data.</text>
</comment>